<dbReference type="AlphaFoldDB" id="C6Y492"/>
<dbReference type="HOGENOM" id="CLU_2808589_0_0_10"/>
<dbReference type="Proteomes" id="UP000000852">
    <property type="component" value="Chromosome"/>
</dbReference>
<gene>
    <name evidence="2" type="ordered locus">Phep_3341</name>
</gene>
<dbReference type="RefSeq" id="WP_015809144.1">
    <property type="nucleotide sequence ID" value="NC_013061.1"/>
</dbReference>
<evidence type="ECO:0000313" key="2">
    <source>
        <dbReference type="EMBL" id="ACU05535.1"/>
    </source>
</evidence>
<dbReference type="EMBL" id="CP001681">
    <property type="protein sequence ID" value="ACU05535.1"/>
    <property type="molecule type" value="Genomic_DNA"/>
</dbReference>
<reference evidence="2 3" key="1">
    <citation type="journal article" date="2009" name="Stand. Genomic Sci.">
        <title>Complete genome sequence of Pedobacter heparinus type strain (HIM 762-3).</title>
        <authorList>
            <person name="Han C."/>
            <person name="Spring S."/>
            <person name="Lapidus A."/>
            <person name="Del Rio T.G."/>
            <person name="Tice H."/>
            <person name="Copeland A."/>
            <person name="Cheng J.F."/>
            <person name="Lucas S."/>
            <person name="Chen F."/>
            <person name="Nolan M."/>
            <person name="Bruce D."/>
            <person name="Goodwin L."/>
            <person name="Pitluck S."/>
            <person name="Ivanova N."/>
            <person name="Mavromatis K."/>
            <person name="Mikhailova N."/>
            <person name="Pati A."/>
            <person name="Chen A."/>
            <person name="Palaniappan K."/>
            <person name="Land M."/>
            <person name="Hauser L."/>
            <person name="Chang Y.J."/>
            <person name="Jeffries C.C."/>
            <person name="Saunders E."/>
            <person name="Chertkov O."/>
            <person name="Brettin T."/>
            <person name="Goker M."/>
            <person name="Rohde M."/>
            <person name="Bristow J."/>
            <person name="Eisen J.A."/>
            <person name="Markowitz V."/>
            <person name="Hugenholtz P."/>
            <person name="Kyrpides N.C."/>
            <person name="Klenk H.P."/>
            <person name="Detter J.C."/>
        </authorList>
    </citation>
    <scope>NUCLEOTIDE SEQUENCE [LARGE SCALE GENOMIC DNA]</scope>
    <source>
        <strain evidence="3">ATCC 13125 / DSM 2366 / CIP 104194 / JCM 7457 / NBRC 12017 / NCIMB 9290 / NRRL B-14731 / HIM 762-3</strain>
    </source>
</reference>
<proteinExistence type="predicted"/>
<keyword evidence="3" id="KW-1185">Reference proteome</keyword>
<dbReference type="KEGG" id="phe:Phep_3341"/>
<sequence>MKKPKTNPENATIIKKHNHPDGLDKWNDRLDHNLETEHEGDETADEQARDYSEKYGSGDQSDETKEA</sequence>
<dbReference type="OrthoDB" id="772674at2"/>
<organism evidence="2 3">
    <name type="scientific">Pedobacter heparinus (strain ATCC 13125 / DSM 2366 / CIP 104194 / JCM 7457 / NBRC 12017 / NCIMB 9290 / NRRL B-14731 / HIM 762-3)</name>
    <dbReference type="NCBI Taxonomy" id="485917"/>
    <lineage>
        <taxon>Bacteria</taxon>
        <taxon>Pseudomonadati</taxon>
        <taxon>Bacteroidota</taxon>
        <taxon>Sphingobacteriia</taxon>
        <taxon>Sphingobacteriales</taxon>
        <taxon>Sphingobacteriaceae</taxon>
        <taxon>Pedobacter</taxon>
    </lineage>
</organism>
<evidence type="ECO:0000313" key="3">
    <source>
        <dbReference type="Proteomes" id="UP000000852"/>
    </source>
</evidence>
<dbReference type="eggNOG" id="ENOG502ZJ5N">
    <property type="taxonomic scope" value="Bacteria"/>
</dbReference>
<evidence type="ECO:0000256" key="1">
    <source>
        <dbReference type="SAM" id="MobiDB-lite"/>
    </source>
</evidence>
<accession>C6Y492</accession>
<feature type="region of interest" description="Disordered" evidence="1">
    <location>
        <begin position="1"/>
        <end position="67"/>
    </location>
</feature>
<feature type="compositionally biased region" description="Basic and acidic residues" evidence="1">
    <location>
        <begin position="19"/>
        <end position="37"/>
    </location>
</feature>
<protein>
    <submittedName>
        <fullName evidence="2">Uncharacterized protein</fullName>
    </submittedName>
</protein>
<name>C6Y492_PEDHD</name>